<dbReference type="PIRSF" id="PIRSF016557">
    <property type="entry name" value="Caps_synth_CpsB"/>
    <property type="match status" value="1"/>
</dbReference>
<reference evidence="2" key="1">
    <citation type="journal article" date="2015" name="Nature">
        <title>Complex archaea that bridge the gap between prokaryotes and eukaryotes.</title>
        <authorList>
            <person name="Spang A."/>
            <person name="Saw J.H."/>
            <person name="Jorgensen S.L."/>
            <person name="Zaremba-Niedzwiedzka K."/>
            <person name="Martijn J."/>
            <person name="Lind A.E."/>
            <person name="van Eijk R."/>
            <person name="Schleper C."/>
            <person name="Guy L."/>
            <person name="Ettema T.J."/>
        </authorList>
    </citation>
    <scope>NUCLEOTIDE SEQUENCE</scope>
</reference>
<comment type="caution">
    <text evidence="2">The sequence shown here is derived from an EMBL/GenBank/DDBJ whole genome shotgun (WGS) entry which is preliminary data.</text>
</comment>
<evidence type="ECO:0000313" key="2">
    <source>
        <dbReference type="EMBL" id="KKN83706.1"/>
    </source>
</evidence>
<gene>
    <name evidence="2" type="ORF">LCGC14_0296420</name>
</gene>
<name>A0A0F9WCY9_9ZZZZ</name>
<dbReference type="PANTHER" id="PTHR39181:SF1">
    <property type="entry name" value="TYROSINE-PROTEIN PHOSPHATASE YWQE"/>
    <property type="match status" value="1"/>
</dbReference>
<dbReference type="InterPro" id="IPR016195">
    <property type="entry name" value="Pol/histidinol_Pase-like"/>
</dbReference>
<evidence type="ECO:0000256" key="1">
    <source>
        <dbReference type="ARBA" id="ARBA00022801"/>
    </source>
</evidence>
<keyword evidence="1" id="KW-0378">Hydrolase</keyword>
<organism evidence="2">
    <name type="scientific">marine sediment metagenome</name>
    <dbReference type="NCBI Taxonomy" id="412755"/>
    <lineage>
        <taxon>unclassified sequences</taxon>
        <taxon>metagenomes</taxon>
        <taxon>ecological metagenomes</taxon>
    </lineage>
</organism>
<evidence type="ECO:0008006" key="3">
    <source>
        <dbReference type="Google" id="ProtNLM"/>
    </source>
</evidence>
<accession>A0A0F9WCY9</accession>
<dbReference type="GO" id="GO:0030145">
    <property type="term" value="F:manganese ion binding"/>
    <property type="evidence" value="ECO:0007669"/>
    <property type="project" value="InterPro"/>
</dbReference>
<dbReference type="Gene3D" id="3.20.20.140">
    <property type="entry name" value="Metal-dependent hydrolases"/>
    <property type="match status" value="1"/>
</dbReference>
<dbReference type="Pfam" id="PF19567">
    <property type="entry name" value="CpsB_CapC"/>
    <property type="match status" value="1"/>
</dbReference>
<dbReference type="PANTHER" id="PTHR39181">
    <property type="entry name" value="TYROSINE-PROTEIN PHOSPHATASE YWQE"/>
    <property type="match status" value="1"/>
</dbReference>
<dbReference type="EMBL" id="LAZR01000181">
    <property type="protein sequence ID" value="KKN83706.1"/>
    <property type="molecule type" value="Genomic_DNA"/>
</dbReference>
<dbReference type="GO" id="GO:0004725">
    <property type="term" value="F:protein tyrosine phosphatase activity"/>
    <property type="evidence" value="ECO:0007669"/>
    <property type="project" value="InterPro"/>
</dbReference>
<proteinExistence type="predicted"/>
<dbReference type="SUPFAM" id="SSF89550">
    <property type="entry name" value="PHP domain-like"/>
    <property type="match status" value="1"/>
</dbReference>
<sequence length="258" mass="28712">MVTMTIILMERKTLNMIDIHSHIIPGIDDGARDEAETLSLLRMAQDDGTTHIVATPHINIGRFDNDQACIMDGLALLKKIINENNLTIQVAAACELRIDVELMIKLKAGLIPALGVLKGLKTVLLEFPHSHIPPGSDNFIKWLFNNGYRPIIAHPERNRDLLRSPSLLAPFLRLGCLTQVTAGSIMGNFGPEVKAFSFELLKQNKVTVVASDAHNIKRRPPILSEAYNFVAHEFGENKAIKLFKHNPQAITQTLFNEN</sequence>
<protein>
    <recommendedName>
        <fullName evidence="3">Protein-tyrosine-phosphatase</fullName>
    </recommendedName>
</protein>
<dbReference type="AlphaFoldDB" id="A0A0F9WCY9"/>
<dbReference type="InterPro" id="IPR016667">
    <property type="entry name" value="Caps_polysacc_synth_CpsB/CapC"/>
</dbReference>